<protein>
    <recommendedName>
        <fullName evidence="3">Reverse transcriptase domain-containing protein</fullName>
    </recommendedName>
</protein>
<organism evidence="1 2">
    <name type="scientific">Takifugu flavidus</name>
    <name type="common">sansaifugu</name>
    <dbReference type="NCBI Taxonomy" id="433684"/>
    <lineage>
        <taxon>Eukaryota</taxon>
        <taxon>Metazoa</taxon>
        <taxon>Chordata</taxon>
        <taxon>Craniata</taxon>
        <taxon>Vertebrata</taxon>
        <taxon>Euteleostomi</taxon>
        <taxon>Actinopterygii</taxon>
        <taxon>Neopterygii</taxon>
        <taxon>Teleostei</taxon>
        <taxon>Neoteleostei</taxon>
        <taxon>Acanthomorphata</taxon>
        <taxon>Eupercaria</taxon>
        <taxon>Tetraodontiformes</taxon>
        <taxon>Tetradontoidea</taxon>
        <taxon>Tetraodontidae</taxon>
        <taxon>Takifugu</taxon>
    </lineage>
</organism>
<keyword evidence="2" id="KW-1185">Reference proteome</keyword>
<dbReference type="PANTHER" id="PTHR47331:SF3">
    <property type="match status" value="1"/>
</dbReference>
<evidence type="ECO:0008006" key="3">
    <source>
        <dbReference type="Google" id="ProtNLM"/>
    </source>
</evidence>
<reference evidence="1 2" key="1">
    <citation type="submission" date="2019-04" db="EMBL/GenBank/DDBJ databases">
        <title>Chromosome genome assembly for Takifugu flavidus.</title>
        <authorList>
            <person name="Xiao S."/>
        </authorList>
    </citation>
    <scope>NUCLEOTIDE SEQUENCE [LARGE SCALE GENOMIC DNA]</scope>
    <source>
        <strain evidence="1">HTHZ2018</strain>
        <tissue evidence="1">Muscle</tissue>
    </source>
</reference>
<name>A0A5C6MG29_9TELE</name>
<accession>A0A5C6MG29</accession>
<proteinExistence type="predicted"/>
<dbReference type="Pfam" id="PF05380">
    <property type="entry name" value="Peptidase_A17"/>
    <property type="match status" value="1"/>
</dbReference>
<dbReference type="Proteomes" id="UP000324091">
    <property type="component" value="Unassembled WGS sequence"/>
</dbReference>
<evidence type="ECO:0000313" key="2">
    <source>
        <dbReference type="Proteomes" id="UP000324091"/>
    </source>
</evidence>
<gene>
    <name evidence="1" type="ORF">D4764_0241980</name>
</gene>
<evidence type="ECO:0000313" key="1">
    <source>
        <dbReference type="EMBL" id="TWW54056.1"/>
    </source>
</evidence>
<dbReference type="AlphaFoldDB" id="A0A5C6MG29"/>
<dbReference type="InterPro" id="IPR008042">
    <property type="entry name" value="Retrotrans_Pao"/>
</dbReference>
<sequence length="297" mass="34381">MANNRCVAEQRAVGLKRKLMKNKEFLEDYRRFMDSILEKGYAMEVRQDQLSRDDNRVWYVPHHEDVSLNGQLMQGPDLTNTLIGALMRFREEPIAMMADIESMFYQCTYDPLGFLVPLILPAKFLMRDLCKEKLGWDEEFSDSQTERWYKWLEDLTLVSGFSISRCVKPKNFGTTKVARLHHFSDASEVAYGTASYLVLENDKGRIHCSLVMGKSRVSPLKQITVPRLELTAAVVAVKVDRMLQEEMQIPLQQSIFWTDSTTVLKYIDSETACYKRDVLSYRSPTRSAAHLPPSFFY</sequence>
<comment type="caution">
    <text evidence="1">The sequence shown here is derived from an EMBL/GenBank/DDBJ whole genome shotgun (WGS) entry which is preliminary data.</text>
</comment>
<dbReference type="PANTHER" id="PTHR47331">
    <property type="entry name" value="PHD-TYPE DOMAIN-CONTAINING PROTEIN"/>
    <property type="match status" value="1"/>
</dbReference>
<dbReference type="EMBL" id="RHFK02000430">
    <property type="protein sequence ID" value="TWW54056.1"/>
    <property type="molecule type" value="Genomic_DNA"/>
</dbReference>